<keyword evidence="2" id="KW-1133">Transmembrane helix</keyword>
<evidence type="ECO:0000256" key="1">
    <source>
        <dbReference type="SAM" id="MobiDB-lite"/>
    </source>
</evidence>
<dbReference type="PANTHER" id="PTHR37451">
    <property type="entry name" value="MARVEL DOMAIN"/>
    <property type="match status" value="1"/>
</dbReference>
<organism evidence="3 4">
    <name type="scientific">Ophiobolus disseminans</name>
    <dbReference type="NCBI Taxonomy" id="1469910"/>
    <lineage>
        <taxon>Eukaryota</taxon>
        <taxon>Fungi</taxon>
        <taxon>Dikarya</taxon>
        <taxon>Ascomycota</taxon>
        <taxon>Pezizomycotina</taxon>
        <taxon>Dothideomycetes</taxon>
        <taxon>Pleosporomycetidae</taxon>
        <taxon>Pleosporales</taxon>
        <taxon>Pleosporineae</taxon>
        <taxon>Phaeosphaeriaceae</taxon>
        <taxon>Ophiobolus</taxon>
    </lineage>
</organism>
<feature type="region of interest" description="Disordered" evidence="1">
    <location>
        <begin position="176"/>
        <end position="244"/>
    </location>
</feature>
<protein>
    <recommendedName>
        <fullName evidence="5">MARVEL domain-containing protein</fullName>
    </recommendedName>
</protein>
<feature type="transmembrane region" description="Helical" evidence="2">
    <location>
        <begin position="20"/>
        <end position="40"/>
    </location>
</feature>
<reference evidence="3" key="1">
    <citation type="journal article" date="2020" name="Stud. Mycol.">
        <title>101 Dothideomycetes genomes: a test case for predicting lifestyles and emergence of pathogens.</title>
        <authorList>
            <person name="Haridas S."/>
            <person name="Albert R."/>
            <person name="Binder M."/>
            <person name="Bloem J."/>
            <person name="Labutti K."/>
            <person name="Salamov A."/>
            <person name="Andreopoulos B."/>
            <person name="Baker S."/>
            <person name="Barry K."/>
            <person name="Bills G."/>
            <person name="Bluhm B."/>
            <person name="Cannon C."/>
            <person name="Castanera R."/>
            <person name="Culley D."/>
            <person name="Daum C."/>
            <person name="Ezra D."/>
            <person name="Gonzalez J."/>
            <person name="Henrissat B."/>
            <person name="Kuo A."/>
            <person name="Liang C."/>
            <person name="Lipzen A."/>
            <person name="Lutzoni F."/>
            <person name="Magnuson J."/>
            <person name="Mondo S."/>
            <person name="Nolan M."/>
            <person name="Ohm R."/>
            <person name="Pangilinan J."/>
            <person name="Park H.-J."/>
            <person name="Ramirez L."/>
            <person name="Alfaro M."/>
            <person name="Sun H."/>
            <person name="Tritt A."/>
            <person name="Yoshinaga Y."/>
            <person name="Zwiers L.-H."/>
            <person name="Turgeon B."/>
            <person name="Goodwin S."/>
            <person name="Spatafora J."/>
            <person name="Crous P."/>
            <person name="Grigoriev I."/>
        </authorList>
    </citation>
    <scope>NUCLEOTIDE SEQUENCE</scope>
    <source>
        <strain evidence="3">CBS 113818</strain>
    </source>
</reference>
<dbReference type="PANTHER" id="PTHR37451:SF3">
    <property type="entry name" value="MARVEL DOMAIN-CONTAINING PROTEIN"/>
    <property type="match status" value="1"/>
</dbReference>
<keyword evidence="2" id="KW-0472">Membrane</keyword>
<keyword evidence="4" id="KW-1185">Reference proteome</keyword>
<dbReference type="Proteomes" id="UP000799424">
    <property type="component" value="Unassembled WGS sequence"/>
</dbReference>
<accession>A0A6A6ZRP5</accession>
<feature type="transmembrane region" description="Helical" evidence="2">
    <location>
        <begin position="139"/>
        <end position="166"/>
    </location>
</feature>
<feature type="transmembrane region" description="Helical" evidence="2">
    <location>
        <begin position="47"/>
        <end position="69"/>
    </location>
</feature>
<sequence length="318" mass="34723">MSDTASQTSALAGSHLISTLIHTAQLLLTIIILGLSAYGVHHSSNDVVVYSVIACICTLVVCAYLIGSSVWFRDFWAPCIVVACQVWMLIFWAIDLALLVHLAGSWQGPACTSGLYEYSCAPYEGHDALAMRISTHKTYYGTLVAGVVLAALELILWFIATYLVLWQIHPQSIEPTAPSRTHPQQLSASSHQFRPLTTQNSNPAIPQPVHTPADSWPYAPLPPRSNAQPVLPDPSPGDGDFYASPGTALFSPERYWSAEETQTMGVGYYLELLNVHRPHMETVAERVDQIGNPTVVIMDSTSDVSHEGIGGHRMVLED</sequence>
<keyword evidence="2" id="KW-0812">Transmembrane</keyword>
<dbReference type="EMBL" id="MU006232">
    <property type="protein sequence ID" value="KAF2823453.1"/>
    <property type="molecule type" value="Genomic_DNA"/>
</dbReference>
<gene>
    <name evidence="3" type="ORF">CC86DRAFT_457818</name>
</gene>
<evidence type="ECO:0000256" key="2">
    <source>
        <dbReference type="SAM" id="Phobius"/>
    </source>
</evidence>
<feature type="compositionally biased region" description="Polar residues" evidence="1">
    <location>
        <begin position="176"/>
        <end position="204"/>
    </location>
</feature>
<feature type="transmembrane region" description="Helical" evidence="2">
    <location>
        <begin position="75"/>
        <end position="100"/>
    </location>
</feature>
<evidence type="ECO:0008006" key="5">
    <source>
        <dbReference type="Google" id="ProtNLM"/>
    </source>
</evidence>
<name>A0A6A6ZRP5_9PLEO</name>
<dbReference type="OrthoDB" id="5325022at2759"/>
<dbReference type="AlphaFoldDB" id="A0A6A6ZRP5"/>
<evidence type="ECO:0000313" key="4">
    <source>
        <dbReference type="Proteomes" id="UP000799424"/>
    </source>
</evidence>
<evidence type="ECO:0000313" key="3">
    <source>
        <dbReference type="EMBL" id="KAF2823453.1"/>
    </source>
</evidence>
<proteinExistence type="predicted"/>